<dbReference type="Proteomes" id="UP001159405">
    <property type="component" value="Unassembled WGS sequence"/>
</dbReference>
<keyword evidence="3" id="KW-1185">Reference proteome</keyword>
<sequence>MVLQQCVACNVLITDSTRTCVCGHVLEDVSRNIDGKRFSEYRAELYSRLETRKRKMESSENAKQSLTYPENLKDSNMTGSSMPAERPGRTTPVKKRSSADKKPSKKKKSKRRAKRKHTGVSLTLKRQQENRRVNVVPVELLLRFPSALQEINRRIMGQNSIWLALQMDKKTLCFQD</sequence>
<accession>A0ABN8N514</accession>
<reference evidence="2 3" key="1">
    <citation type="submission" date="2022-05" db="EMBL/GenBank/DDBJ databases">
        <authorList>
            <consortium name="Genoscope - CEA"/>
            <person name="William W."/>
        </authorList>
    </citation>
    <scope>NUCLEOTIDE SEQUENCE [LARGE SCALE GENOMIC DNA]</scope>
</reference>
<feature type="region of interest" description="Disordered" evidence="1">
    <location>
        <begin position="51"/>
        <end position="122"/>
    </location>
</feature>
<gene>
    <name evidence="2" type="ORF">PLOB_00002724</name>
</gene>
<feature type="compositionally biased region" description="Polar residues" evidence="1">
    <location>
        <begin position="61"/>
        <end position="81"/>
    </location>
</feature>
<evidence type="ECO:0000256" key="1">
    <source>
        <dbReference type="SAM" id="MobiDB-lite"/>
    </source>
</evidence>
<dbReference type="EMBL" id="CALNXK010000011">
    <property type="protein sequence ID" value="CAH3043123.1"/>
    <property type="molecule type" value="Genomic_DNA"/>
</dbReference>
<comment type="caution">
    <text evidence="2">The sequence shown here is derived from an EMBL/GenBank/DDBJ whole genome shotgun (WGS) entry which is preliminary data.</text>
</comment>
<organism evidence="2 3">
    <name type="scientific">Porites lobata</name>
    <dbReference type="NCBI Taxonomy" id="104759"/>
    <lineage>
        <taxon>Eukaryota</taxon>
        <taxon>Metazoa</taxon>
        <taxon>Cnidaria</taxon>
        <taxon>Anthozoa</taxon>
        <taxon>Hexacorallia</taxon>
        <taxon>Scleractinia</taxon>
        <taxon>Fungiina</taxon>
        <taxon>Poritidae</taxon>
        <taxon>Porites</taxon>
    </lineage>
</organism>
<protein>
    <submittedName>
        <fullName evidence="2">Uncharacterized protein</fullName>
    </submittedName>
</protein>
<evidence type="ECO:0000313" key="2">
    <source>
        <dbReference type="EMBL" id="CAH3043123.1"/>
    </source>
</evidence>
<proteinExistence type="predicted"/>
<feature type="compositionally biased region" description="Basic and acidic residues" evidence="1">
    <location>
        <begin position="51"/>
        <end position="60"/>
    </location>
</feature>
<feature type="compositionally biased region" description="Basic residues" evidence="1">
    <location>
        <begin position="103"/>
        <end position="118"/>
    </location>
</feature>
<evidence type="ECO:0000313" key="3">
    <source>
        <dbReference type="Proteomes" id="UP001159405"/>
    </source>
</evidence>
<name>A0ABN8N514_9CNID</name>